<dbReference type="SUPFAM" id="SSF117396">
    <property type="entry name" value="TM1631-like"/>
    <property type="match status" value="1"/>
</dbReference>
<sequence>MRYYIGLPEWRHPDWYAEGKNPKKPLNIYARHFTAVEGNTSFYALPSVENISAWNAAVPEGFKFCFKFPKTITHDQQLRHCSQDVKTFLERVAPLESKLGILWLQMRSSFSVQYLPNLRSFLDALPEQFNYGIEVRNHSFFAKNETERAFNQLLIEYDVNRVMFDTRIFFANASQDADSQDALKKKPRMPLHVIATSDKPMLRFIAPMEITLADVALDQWANKVIEWVDEGKTPYLFFHSPNNHLAPQLALLFSQKVAKLRPDMKPISLWNQQPQQNTLF</sequence>
<dbReference type="EMBL" id="CACVAY010000038">
    <property type="protein sequence ID" value="CAA6808777.1"/>
    <property type="molecule type" value="Genomic_DNA"/>
</dbReference>
<accession>A0A6S6SFH2</accession>
<dbReference type="AlphaFoldDB" id="A0A6S6SFH2"/>
<dbReference type="Gene3D" id="3.20.20.410">
    <property type="entry name" value="Protein of unknown function UPF0759"/>
    <property type="match status" value="1"/>
</dbReference>
<organism evidence="1">
    <name type="scientific">uncultured Thiotrichaceae bacterium</name>
    <dbReference type="NCBI Taxonomy" id="298394"/>
    <lineage>
        <taxon>Bacteria</taxon>
        <taxon>Pseudomonadati</taxon>
        <taxon>Pseudomonadota</taxon>
        <taxon>Gammaproteobacteria</taxon>
        <taxon>Thiotrichales</taxon>
        <taxon>Thiotrichaceae</taxon>
        <taxon>environmental samples</taxon>
    </lineage>
</organism>
<dbReference type="InterPro" id="IPR036520">
    <property type="entry name" value="UPF0759_sf"/>
</dbReference>
<dbReference type="InterPro" id="IPR002763">
    <property type="entry name" value="DUF72"/>
</dbReference>
<dbReference type="PANTHER" id="PTHR30348">
    <property type="entry name" value="UNCHARACTERIZED PROTEIN YECE"/>
    <property type="match status" value="1"/>
</dbReference>
<evidence type="ECO:0008006" key="2">
    <source>
        <dbReference type="Google" id="ProtNLM"/>
    </source>
</evidence>
<reference evidence="1" key="1">
    <citation type="submission" date="2020-01" db="EMBL/GenBank/DDBJ databases">
        <authorList>
            <person name="Meier V. D."/>
            <person name="Meier V D."/>
        </authorList>
    </citation>
    <scope>NUCLEOTIDE SEQUENCE</scope>
    <source>
        <strain evidence="1">HLG_WM_MAG_07</strain>
    </source>
</reference>
<proteinExistence type="predicted"/>
<protein>
    <recommendedName>
        <fullName evidence="2">DUF72 domain-containing protein</fullName>
    </recommendedName>
</protein>
<dbReference type="PANTHER" id="PTHR30348:SF9">
    <property type="entry name" value="UPF0759 PROTEIN YECE"/>
    <property type="match status" value="1"/>
</dbReference>
<dbReference type="Pfam" id="PF01904">
    <property type="entry name" value="DUF72"/>
    <property type="match status" value="1"/>
</dbReference>
<gene>
    <name evidence="1" type="ORF">HELGO_WM12856</name>
</gene>
<evidence type="ECO:0000313" key="1">
    <source>
        <dbReference type="EMBL" id="CAA6808777.1"/>
    </source>
</evidence>
<name>A0A6S6SFH2_9GAMM</name>